<dbReference type="Pfam" id="PF02897">
    <property type="entry name" value="Peptidase_S9_N"/>
    <property type="match status" value="1"/>
</dbReference>
<dbReference type="Pfam" id="PF00326">
    <property type="entry name" value="Peptidase_S9"/>
    <property type="match status" value="1"/>
</dbReference>
<evidence type="ECO:0000256" key="4">
    <source>
        <dbReference type="ARBA" id="ARBA00022825"/>
    </source>
</evidence>
<dbReference type="PANTHER" id="PTHR11757">
    <property type="entry name" value="PROTEASE FAMILY S9A OLIGOPEPTIDASE"/>
    <property type="match status" value="1"/>
</dbReference>
<dbReference type="Gene3D" id="3.40.50.1820">
    <property type="entry name" value="alpha/beta hydrolase"/>
    <property type="match status" value="1"/>
</dbReference>
<organism evidence="7 8">
    <name type="scientific">Candidatus Providencia siddallii</name>
    <dbReference type="NCBI Taxonomy" id="1715285"/>
    <lineage>
        <taxon>Bacteria</taxon>
        <taxon>Pseudomonadati</taxon>
        <taxon>Pseudomonadota</taxon>
        <taxon>Gammaproteobacteria</taxon>
        <taxon>Enterobacterales</taxon>
        <taxon>Morganellaceae</taxon>
        <taxon>Providencia</taxon>
    </lineage>
</organism>
<name>A0A0M6WA21_9GAMM</name>
<keyword evidence="4" id="KW-0720">Serine protease</keyword>
<evidence type="ECO:0000313" key="8">
    <source>
        <dbReference type="Proteomes" id="UP000242301"/>
    </source>
</evidence>
<evidence type="ECO:0000256" key="1">
    <source>
        <dbReference type="ARBA" id="ARBA00005228"/>
    </source>
</evidence>
<evidence type="ECO:0000256" key="2">
    <source>
        <dbReference type="ARBA" id="ARBA00022670"/>
    </source>
</evidence>
<gene>
    <name evidence="7" type="primary">ptrB</name>
    <name evidence="7" type="ORF">SOFFGTOCOR_0398</name>
</gene>
<evidence type="ECO:0000313" key="7">
    <source>
        <dbReference type="EMBL" id="CRK85815.1"/>
    </source>
</evidence>
<accession>A0A0M6WA21</accession>
<feature type="domain" description="Peptidase S9 prolyl oligopeptidase catalytic" evidence="5">
    <location>
        <begin position="466"/>
        <end position="677"/>
    </location>
</feature>
<reference evidence="8" key="1">
    <citation type="submission" date="2015-05" db="EMBL/GenBank/DDBJ databases">
        <authorList>
            <person name="Manzano-Marin A."/>
        </authorList>
    </citation>
    <scope>NUCLEOTIDE SEQUENCE [LARGE SCALE GENOMIC DNA]</scope>
    <source>
        <strain evidence="8">officinalis</strain>
    </source>
</reference>
<comment type="similarity">
    <text evidence="1">Belongs to the peptidase S9A family.</text>
</comment>
<dbReference type="InterPro" id="IPR002470">
    <property type="entry name" value="Peptidase_S9A"/>
</dbReference>
<dbReference type="AlphaFoldDB" id="A0A0M6WA21"/>
<sequence>MKPPQLKKIPYKINKHNDIRIDNYYWLRNDGKKSSKVINYLIKENRYSRKMLKGANFFRKEIYNEFLSRMKQNDTSIPYNYNGYSYRIRVVKNSNYLIYERRVIGSDSDWVVLINGNERAKKTKYYNIGMLTVSPDNSIIAITEDKIGQNIYTVSFYKINDVEWRNDVLINTSGDIEWANNSKTLLYINKNNQTLLPYQVFSHQYGECQKQDNLLYEEKDDTYCVDLMKSRSKDYIFICINNINTSEYRLFNANNIKSPIVIFKTRKIGFEYYINHFENKFYIRSNHQNQLFGLYIIDSNDINHDNFMFWKKLVEPRVDVDLERFELFTEWLVLEERVNGLINIRQINFQTKKENFINFDDSIYDVHIIDNYEQNTNKLRYIYSSLTTPYSIYEIDMNTQEKKILKQEEVNLFNKEDYKSERLWITASDGVKIPVSLVYRKDLFNFFKNPLLIYGYGAYGHSVDISFDFTKISLLNRGFVYAISHIRGGGDLGKKWYLDGKAFNKKNTFNDFIDTTKALIKLGYCKSTNIYAIGASAGGLLMGVIANVAPELYKGIVISVPFVDVLTTMMDSSIPLTTLEYDEWGNPEDKNFYYYIKSYSPYDNIKPQRYPNMLVTTGLHDSQVQYWEPVKWVAKLRSMKHNDSILLLKVNMNSGHTGKSGRLRSLDDIAFCYAFILMLENKK</sequence>
<dbReference type="InterPro" id="IPR029058">
    <property type="entry name" value="AB_hydrolase_fold"/>
</dbReference>
<dbReference type="Proteomes" id="UP000242301">
    <property type="component" value="Unassembled WGS sequence"/>
</dbReference>
<keyword evidence="3 7" id="KW-0378">Hydrolase</keyword>
<keyword evidence="2 7" id="KW-0645">Protease</keyword>
<dbReference type="InterPro" id="IPR051543">
    <property type="entry name" value="Serine_Peptidase_S9A"/>
</dbReference>
<dbReference type="GO" id="GO:0004252">
    <property type="term" value="F:serine-type endopeptidase activity"/>
    <property type="evidence" value="ECO:0007669"/>
    <property type="project" value="UniProtKB-EC"/>
</dbReference>
<feature type="domain" description="Peptidase S9A N-terminal" evidence="6">
    <location>
        <begin position="7"/>
        <end position="407"/>
    </location>
</feature>
<evidence type="ECO:0000256" key="3">
    <source>
        <dbReference type="ARBA" id="ARBA00022801"/>
    </source>
</evidence>
<dbReference type="InterPro" id="IPR001375">
    <property type="entry name" value="Peptidase_S9_cat"/>
</dbReference>
<dbReference type="SUPFAM" id="SSF50993">
    <property type="entry name" value="Peptidase/esterase 'gauge' domain"/>
    <property type="match status" value="1"/>
</dbReference>
<dbReference type="GO" id="GO:0006508">
    <property type="term" value="P:proteolysis"/>
    <property type="evidence" value="ECO:0007669"/>
    <property type="project" value="UniProtKB-KW"/>
</dbReference>
<keyword evidence="8" id="KW-1185">Reference proteome</keyword>
<dbReference type="PANTHER" id="PTHR11757:SF19">
    <property type="entry name" value="PROLYL ENDOPEPTIDASE-LIKE"/>
    <property type="match status" value="1"/>
</dbReference>
<evidence type="ECO:0000259" key="6">
    <source>
        <dbReference type="Pfam" id="PF02897"/>
    </source>
</evidence>
<dbReference type="Gene3D" id="2.130.10.120">
    <property type="entry name" value="Prolyl oligopeptidase, N-terminal domain"/>
    <property type="match status" value="1"/>
</dbReference>
<evidence type="ECO:0000259" key="5">
    <source>
        <dbReference type="Pfam" id="PF00326"/>
    </source>
</evidence>
<proteinExistence type="inferred from homology"/>
<dbReference type="InterPro" id="IPR023302">
    <property type="entry name" value="Pept_S9A_N"/>
</dbReference>
<protein>
    <submittedName>
        <fullName evidence="7">Protease 2</fullName>
        <ecNumber evidence="7">3.4.21.83</ecNumber>
    </submittedName>
</protein>
<dbReference type="EMBL" id="CVRF01000003">
    <property type="protein sequence ID" value="CRK85815.1"/>
    <property type="molecule type" value="Genomic_DNA"/>
</dbReference>
<dbReference type="PRINTS" id="PR00862">
    <property type="entry name" value="PROLIGOPTASE"/>
</dbReference>
<dbReference type="EC" id="3.4.21.83" evidence="7"/>
<dbReference type="SUPFAM" id="SSF53474">
    <property type="entry name" value="alpha/beta-Hydrolases"/>
    <property type="match status" value="1"/>
</dbReference>